<dbReference type="Pfam" id="PF20465">
    <property type="entry name" value="MmeI_hel"/>
    <property type="match status" value="1"/>
</dbReference>
<dbReference type="eggNOG" id="COG1002">
    <property type="taxonomic scope" value="Bacteria"/>
</dbReference>
<feature type="domain" description="MmeI-like N-terminal" evidence="5">
    <location>
        <begin position="13"/>
        <end position="190"/>
    </location>
</feature>
<dbReference type="Pfam" id="PF20466">
    <property type="entry name" value="MmeI_TRD"/>
    <property type="match status" value="1"/>
</dbReference>
<dbReference type="PANTHER" id="PTHR33841">
    <property type="entry name" value="DNA METHYLTRANSFERASE YEEA-RELATED"/>
    <property type="match status" value="1"/>
</dbReference>
<evidence type="ECO:0000256" key="2">
    <source>
        <dbReference type="ARBA" id="ARBA00022603"/>
    </source>
</evidence>
<evidence type="ECO:0000259" key="7">
    <source>
        <dbReference type="Pfam" id="PF20466"/>
    </source>
</evidence>
<gene>
    <name evidence="10" type="ordered locus">LBA0332</name>
</gene>
<dbReference type="EC" id="2.1.1.72" evidence="1"/>
<dbReference type="REBASE" id="10802">
    <property type="entry name" value="LacNCFMORF332P"/>
</dbReference>
<name>Q5FM50_LACAC</name>
<feature type="domain" description="MmeI-like target recognition" evidence="7">
    <location>
        <begin position="654"/>
        <end position="856"/>
    </location>
</feature>
<dbReference type="EMBL" id="CP000033">
    <property type="protein sequence ID" value="AAV42224.1"/>
    <property type="molecule type" value="Genomic_DNA"/>
</dbReference>
<dbReference type="InterPro" id="IPR046817">
    <property type="entry name" value="MmeI_N"/>
</dbReference>
<dbReference type="BioCyc" id="LACI272621:G1G49-326-MONOMER"/>
<keyword evidence="2 10" id="KW-0489">Methyltransferase</keyword>
<dbReference type="PATRIC" id="fig|272621.13.peg.318"/>
<evidence type="ECO:0000259" key="9">
    <source>
        <dbReference type="Pfam" id="PF20473"/>
    </source>
</evidence>
<dbReference type="InterPro" id="IPR046818">
    <property type="entry name" value="MmeI_C"/>
</dbReference>
<dbReference type="STRING" id="272621.LBA0332"/>
<evidence type="ECO:0000259" key="8">
    <source>
        <dbReference type="Pfam" id="PF20467"/>
    </source>
</evidence>
<keyword evidence="11" id="KW-1185">Reference proteome</keyword>
<dbReference type="Proteomes" id="UP000006381">
    <property type="component" value="Chromosome"/>
</dbReference>
<evidence type="ECO:0000256" key="4">
    <source>
        <dbReference type="ARBA" id="ARBA00047942"/>
    </source>
</evidence>
<evidence type="ECO:0000313" key="10">
    <source>
        <dbReference type="EMBL" id="AAV42224.1"/>
    </source>
</evidence>
<dbReference type="InterPro" id="IPR050953">
    <property type="entry name" value="N4_N6_ade-DNA_methylase"/>
</dbReference>
<dbReference type="GO" id="GO:0009007">
    <property type="term" value="F:site-specific DNA-methyltransferase (adenine-specific) activity"/>
    <property type="evidence" value="ECO:0007669"/>
    <property type="project" value="UniProtKB-EC"/>
</dbReference>
<feature type="domain" description="MmeI-like helicase spacer" evidence="6">
    <location>
        <begin position="202"/>
        <end position="280"/>
    </location>
</feature>
<dbReference type="KEGG" id="lac:LBA0332"/>
<keyword evidence="3" id="KW-0808">Transferase</keyword>
<reference evidence="10 11" key="1">
    <citation type="journal article" date="2005" name="Proc. Natl. Acad. Sci. U.S.A.">
        <title>Complete genome sequence of the probiotic lactic acid bacterium Lactobacillus acidophilus NCFM.</title>
        <authorList>
            <person name="Altermann E."/>
            <person name="Russell W.M."/>
            <person name="Azcarate-Peril M.A."/>
            <person name="Barrangou R."/>
            <person name="Buck B.L."/>
            <person name="McAuliffe O."/>
            <person name="Souther N."/>
            <person name="Dobson A."/>
            <person name="Duong T."/>
            <person name="Callanan M."/>
            <person name="Lick S."/>
            <person name="Hamrick A."/>
            <person name="Cano R."/>
            <person name="Klaenhammer T.R."/>
        </authorList>
    </citation>
    <scope>NUCLEOTIDE SEQUENCE [LARGE SCALE GENOMIC DNA]</scope>
    <source>
        <strain evidence="11">ATCC 700396 / NCK56 / N2 / NCFM</strain>
    </source>
</reference>
<dbReference type="Pfam" id="PF20467">
    <property type="entry name" value="MmeI_C"/>
    <property type="match status" value="1"/>
</dbReference>
<comment type="catalytic activity">
    <reaction evidence="4">
        <text>a 2'-deoxyadenosine in DNA + S-adenosyl-L-methionine = an N(6)-methyl-2'-deoxyadenosine in DNA + S-adenosyl-L-homocysteine + H(+)</text>
        <dbReference type="Rhea" id="RHEA:15197"/>
        <dbReference type="Rhea" id="RHEA-COMP:12418"/>
        <dbReference type="Rhea" id="RHEA-COMP:12419"/>
        <dbReference type="ChEBI" id="CHEBI:15378"/>
        <dbReference type="ChEBI" id="CHEBI:57856"/>
        <dbReference type="ChEBI" id="CHEBI:59789"/>
        <dbReference type="ChEBI" id="CHEBI:90615"/>
        <dbReference type="ChEBI" id="CHEBI:90616"/>
        <dbReference type="EC" id="2.1.1.72"/>
    </reaction>
</comment>
<dbReference type="SUPFAM" id="SSF53335">
    <property type="entry name" value="S-adenosyl-L-methionine-dependent methyltransferases"/>
    <property type="match status" value="1"/>
</dbReference>
<dbReference type="OrthoDB" id="32195at2"/>
<protein>
    <recommendedName>
        <fullName evidence="1">site-specific DNA-methyltransferase (adenine-specific)</fullName>
        <ecNumber evidence="1">2.1.1.72</ecNumber>
    </recommendedName>
</protein>
<proteinExistence type="predicted"/>
<dbReference type="Gene3D" id="3.40.50.150">
    <property type="entry name" value="Vaccinia Virus protein VP39"/>
    <property type="match status" value="1"/>
</dbReference>
<dbReference type="InterPro" id="IPR046820">
    <property type="entry name" value="MmeI_TRD"/>
</dbReference>
<evidence type="ECO:0000256" key="3">
    <source>
        <dbReference type="ARBA" id="ARBA00022679"/>
    </source>
</evidence>
<dbReference type="AlphaFoldDB" id="Q5FM50"/>
<dbReference type="Pfam" id="PF20473">
    <property type="entry name" value="MmeI_Mtase"/>
    <property type="match status" value="1"/>
</dbReference>
<accession>Q5FM50</accession>
<dbReference type="Pfam" id="PF20464">
    <property type="entry name" value="MmeI_N"/>
    <property type="match status" value="1"/>
</dbReference>
<dbReference type="GO" id="GO:0032259">
    <property type="term" value="P:methylation"/>
    <property type="evidence" value="ECO:0007669"/>
    <property type="project" value="UniProtKB-KW"/>
</dbReference>
<organism evidence="11">
    <name type="scientific">Lactobacillus acidophilus (strain ATCC 700396 / NCK56 / N2 / NCFM)</name>
    <dbReference type="NCBI Taxonomy" id="272621"/>
    <lineage>
        <taxon>Bacteria</taxon>
        <taxon>Bacillati</taxon>
        <taxon>Bacillota</taxon>
        <taxon>Bacilli</taxon>
        <taxon>Lactobacillales</taxon>
        <taxon>Lactobacillaceae</taxon>
        <taxon>Lactobacillus</taxon>
    </lineage>
</organism>
<dbReference type="PANTHER" id="PTHR33841:SF1">
    <property type="entry name" value="DNA METHYLTRANSFERASE A"/>
    <property type="match status" value="1"/>
</dbReference>
<evidence type="ECO:0000259" key="6">
    <source>
        <dbReference type="Pfam" id="PF20465"/>
    </source>
</evidence>
<dbReference type="InterPro" id="IPR046816">
    <property type="entry name" value="MmeI_Mtase"/>
</dbReference>
<dbReference type="HOGENOM" id="CLU_005831_3_0_9"/>
<feature type="domain" description="MmeI-like DNA-methyltransferase" evidence="9">
    <location>
        <begin position="370"/>
        <end position="636"/>
    </location>
</feature>
<feature type="domain" description="MmeI-like C-terminal" evidence="8">
    <location>
        <begin position="858"/>
        <end position="937"/>
    </location>
</feature>
<evidence type="ECO:0000259" key="5">
    <source>
        <dbReference type="Pfam" id="PF20464"/>
    </source>
</evidence>
<evidence type="ECO:0000256" key="1">
    <source>
        <dbReference type="ARBA" id="ARBA00011900"/>
    </source>
</evidence>
<sequence length="939" mass="108345">MSITMDVTTQKRNAKQFIEDWKDRGREKQDSQSFWLSLLREVLGVENPENFIKFEEKVKLSHDSFIDGYIEQTHVMIEQKGSNKDLDKAIKQSDGSLLTPFQQAQRYSAALPYSRRPRWIVTCNFREFRIYDMEHPNSEPVNIELKDLETSYYQLEFLVDKSNEHLEKEKQVSLSAGELVGQIYDELLDQYKNPDNEHSQKSINQLCVRIVFCLYAEDAGIFGKKNMFHDYLEEFDARHMRKALINLFKVLDTKVKDRDPYLEDDEPKLAQFPYVNGGMFSDENIEIPPFTDELRDLLLSKASDEFDWSEISPTIFGAVFESTLNPDTRRQGGMHYTSIENIHKVIDPLFLDELKDELNELKKVKQPAKLKKKASAFQDKLANLTFFDPACGSGNFLTETYLQLRRLENDAIKLIYPNPSLDVGQAQDIIKVSIQQFYGIEINDFAVSVAKTALWIAESQMLEETKDIFYADWDFLPLKTYTNIHEGNALRMDWNEVIPSYACHYIMGNPPFVSNTGRVSNKESHSKKMLTSEQSDERFEIFGKIGGILDYVACWYKKAADMMKNTTIKTAFVATDSIVEGQQVGPLWEALFNMGIDIDFAYRPFKWTSEASQGATVYVVIVGFSYTKKNKPKFIFDNQKILECSYINAYLLDADNIIIKSRSTPLCKVKSMKSGGKPVEGGYLIFNKKEKEEFVKKEPKSSKFFRPFTNGKSFIDNKMKWCLWLVDATPKEISQMPLVKKQIEKVRKFRLSSSKKATRDGAQFPYRFMEIKQPKEDYLIIPLTTSRNRRYIPIGYVSKDVIVNNGASFVPDASLYDLGVLTSNMHMAWMRTVCGYFGPSYRYSNRIVYNNFPWPSATDKQKEKIEKTAQAILDARALYPDSSLADLYDPLTMPKELLKAHQDNDRAVMEAYGLPVKGTTESDAVAYLFKMYEKLTEEK</sequence>
<dbReference type="InterPro" id="IPR029063">
    <property type="entry name" value="SAM-dependent_MTases_sf"/>
</dbReference>
<evidence type="ECO:0000313" key="11">
    <source>
        <dbReference type="Proteomes" id="UP000006381"/>
    </source>
</evidence>
<dbReference type="InterPro" id="IPR046819">
    <property type="entry name" value="MmeI_hel"/>
</dbReference>